<name>A0A2S9SN43_9BACT</name>
<comment type="caution">
    <text evidence="2">The sequence shown here is derived from an EMBL/GenBank/DDBJ whole genome shotgun (WGS) entry which is preliminary data.</text>
</comment>
<evidence type="ECO:0000313" key="3">
    <source>
        <dbReference type="Proteomes" id="UP000239065"/>
    </source>
</evidence>
<accession>A0A2S9SN43</accession>
<dbReference type="EMBL" id="NXGJ01000005">
    <property type="protein sequence ID" value="PRM88001.1"/>
    <property type="molecule type" value="Genomic_DNA"/>
</dbReference>
<proteinExistence type="predicted"/>
<protein>
    <submittedName>
        <fullName evidence="2">Uncharacterized protein</fullName>
    </submittedName>
</protein>
<gene>
    <name evidence="2" type="ORF">CJ669_06070</name>
</gene>
<feature type="compositionally biased region" description="Polar residues" evidence="1">
    <location>
        <begin position="55"/>
        <end position="65"/>
    </location>
</feature>
<evidence type="ECO:0000256" key="1">
    <source>
        <dbReference type="SAM" id="MobiDB-lite"/>
    </source>
</evidence>
<dbReference type="AlphaFoldDB" id="A0A2S9SN43"/>
<dbReference type="RefSeq" id="WP_105909160.1">
    <property type="nucleotide sequence ID" value="NZ_NXGJ01000005.1"/>
</dbReference>
<reference evidence="2 3" key="1">
    <citation type="submission" date="2017-09" db="EMBL/GenBank/DDBJ databases">
        <title>Reassesment of A. cryaerophilus.</title>
        <authorList>
            <person name="Perez-Cataluna A."/>
            <person name="Collado L."/>
            <person name="Salgado O."/>
            <person name="Lefinanco V."/>
            <person name="Figueras M.J."/>
        </authorList>
    </citation>
    <scope>NUCLEOTIDE SEQUENCE [LARGE SCALE GENOMIC DNA]</scope>
    <source>
        <strain evidence="2 3">LMG 9861</strain>
    </source>
</reference>
<feature type="compositionally biased region" description="Basic and acidic residues" evidence="1">
    <location>
        <begin position="43"/>
        <end position="54"/>
    </location>
</feature>
<sequence>MELGNIPKIDQFKDNKAVEMQQVRSTSNLARTDEQRELKEIQKKSIDQARENSDVQKAQNESASKSKYEVVLSNTNFGFNSSSQDFFVRVERGNSENQYPTEDMMRVKAQMMALQKAEIES</sequence>
<dbReference type="Proteomes" id="UP000239065">
    <property type="component" value="Unassembled WGS sequence"/>
</dbReference>
<evidence type="ECO:0000313" key="2">
    <source>
        <dbReference type="EMBL" id="PRM88001.1"/>
    </source>
</evidence>
<feature type="region of interest" description="Disordered" evidence="1">
    <location>
        <begin position="43"/>
        <end position="65"/>
    </location>
</feature>
<organism evidence="2 3">
    <name type="scientific">Aliarcobacter cryaerophilus</name>
    <dbReference type="NCBI Taxonomy" id="28198"/>
    <lineage>
        <taxon>Bacteria</taxon>
        <taxon>Pseudomonadati</taxon>
        <taxon>Campylobacterota</taxon>
        <taxon>Epsilonproteobacteria</taxon>
        <taxon>Campylobacterales</taxon>
        <taxon>Arcobacteraceae</taxon>
        <taxon>Aliarcobacter</taxon>
    </lineage>
</organism>